<comment type="similarity">
    <text evidence="1">Belongs to the DinB family.</text>
</comment>
<name>A0A3R9PS85_9BACT</name>
<dbReference type="SUPFAM" id="SSF109854">
    <property type="entry name" value="DinB/YfiT-like putative metalloenzymes"/>
    <property type="match status" value="1"/>
</dbReference>
<evidence type="ECO:0000313" key="4">
    <source>
        <dbReference type="EMBL" id="RSL16758.1"/>
    </source>
</evidence>
<feature type="binding site" evidence="3">
    <location>
        <position position="135"/>
    </location>
    <ligand>
        <name>a divalent metal cation</name>
        <dbReference type="ChEBI" id="CHEBI:60240"/>
    </ligand>
</feature>
<dbReference type="InterPro" id="IPR034660">
    <property type="entry name" value="DinB/YfiT-like"/>
</dbReference>
<dbReference type="AlphaFoldDB" id="A0A3R9PS85"/>
<evidence type="ECO:0000256" key="1">
    <source>
        <dbReference type="ARBA" id="ARBA00008635"/>
    </source>
</evidence>
<keyword evidence="2 3" id="KW-0479">Metal-binding</keyword>
<gene>
    <name evidence="4" type="ORF">EDE15_2281</name>
</gene>
<comment type="caution">
    <text evidence="4">The sequence shown here is derived from an EMBL/GenBank/DDBJ whole genome shotgun (WGS) entry which is preliminary data.</text>
</comment>
<dbReference type="Pfam" id="PF05163">
    <property type="entry name" value="DinB"/>
    <property type="match status" value="1"/>
</dbReference>
<dbReference type="EMBL" id="RSDW01000001">
    <property type="protein sequence ID" value="RSL16758.1"/>
    <property type="molecule type" value="Genomic_DNA"/>
</dbReference>
<feature type="binding site" evidence="3">
    <location>
        <position position="131"/>
    </location>
    <ligand>
        <name>a divalent metal cation</name>
        <dbReference type="ChEBI" id="CHEBI:60240"/>
    </ligand>
</feature>
<reference evidence="4 5" key="1">
    <citation type="submission" date="2018-12" db="EMBL/GenBank/DDBJ databases">
        <title>Sequencing of bacterial isolates from soil warming experiment in Harvard Forest, Massachusetts, USA.</title>
        <authorList>
            <person name="Deangelis K."/>
        </authorList>
    </citation>
    <scope>NUCLEOTIDE SEQUENCE [LARGE SCALE GENOMIC DNA]</scope>
    <source>
        <strain evidence="4 5">EB153</strain>
    </source>
</reference>
<keyword evidence="5" id="KW-1185">Reference proteome</keyword>
<dbReference type="Proteomes" id="UP000269669">
    <property type="component" value="Unassembled WGS sequence"/>
</dbReference>
<sequence>MSEPVLTALEALKWFENASDNWRKFLTTNPEILSISCDIAGAVTVAQLLQHIVAVELRWSERIARLPETNYEQIPFGSVDAIYATHDRAVDIFHKSLAADLDWDQTIDFVTRTYGPASASRKTIFFHAMFHSTRHYAQLGTLIRQHGYKADWVADYLFMGITLP</sequence>
<organism evidence="4 5">
    <name type="scientific">Edaphobacter aggregans</name>
    <dbReference type="NCBI Taxonomy" id="570835"/>
    <lineage>
        <taxon>Bacteria</taxon>
        <taxon>Pseudomonadati</taxon>
        <taxon>Acidobacteriota</taxon>
        <taxon>Terriglobia</taxon>
        <taxon>Terriglobales</taxon>
        <taxon>Acidobacteriaceae</taxon>
        <taxon>Edaphobacter</taxon>
    </lineage>
</organism>
<dbReference type="GO" id="GO:0046872">
    <property type="term" value="F:metal ion binding"/>
    <property type="evidence" value="ECO:0007669"/>
    <property type="project" value="UniProtKB-KW"/>
</dbReference>
<feature type="binding site" evidence="3">
    <location>
        <position position="51"/>
    </location>
    <ligand>
        <name>a divalent metal cation</name>
        <dbReference type="ChEBI" id="CHEBI:60240"/>
    </ligand>
</feature>
<dbReference type="Gene3D" id="1.20.120.450">
    <property type="entry name" value="dinb family like domain"/>
    <property type="match status" value="1"/>
</dbReference>
<evidence type="ECO:0000313" key="5">
    <source>
        <dbReference type="Proteomes" id="UP000269669"/>
    </source>
</evidence>
<dbReference type="InterPro" id="IPR007837">
    <property type="entry name" value="DinB"/>
</dbReference>
<evidence type="ECO:0000256" key="2">
    <source>
        <dbReference type="ARBA" id="ARBA00022723"/>
    </source>
</evidence>
<evidence type="ECO:0000256" key="3">
    <source>
        <dbReference type="PIRSR" id="PIRSR607837-1"/>
    </source>
</evidence>
<dbReference type="RefSeq" id="WP_125485324.1">
    <property type="nucleotide sequence ID" value="NZ_RSDW01000001.1"/>
</dbReference>
<protein>
    <submittedName>
        <fullName evidence="4">Putative damage-inducible protein DinB</fullName>
    </submittedName>
</protein>
<dbReference type="OrthoDB" id="119841at2"/>
<proteinExistence type="inferred from homology"/>
<accession>A0A3R9PS85</accession>